<keyword evidence="2" id="KW-0732">Signal</keyword>
<dbReference type="PANTHER" id="PTHR35333">
    <property type="entry name" value="BETA-LACTAMASE"/>
    <property type="match status" value="1"/>
</dbReference>
<accession>A0A1I1QXC5</accession>
<feature type="chain" id="PRO_5011767174" evidence="2">
    <location>
        <begin position="26"/>
        <end position="306"/>
    </location>
</feature>
<gene>
    <name evidence="4" type="ORF">SAMN05661030_3008</name>
</gene>
<dbReference type="OrthoDB" id="9784149at2"/>
<dbReference type="GO" id="GO:0046677">
    <property type="term" value="P:response to antibiotic"/>
    <property type="evidence" value="ECO:0007669"/>
    <property type="project" value="InterPro"/>
</dbReference>
<sequence length="306" mass="31189">MRVAPLACALVLALALGLAGCGSPAATPPPASSSAPPASSSAPTAEELGGVDALEATYGARVGVWALDTGTGRVVEHRAGERFAHASTLKLLLTGLLLDRVSDAELDAVVPIAADDVLEYAPVTSQHVGTGLPLREVMAAATTVSDNTAANLLVEQLGGPAQVQAALRELGNPTTRVDRVEPELNEATPGDPRDTSTPADLGASVQQLVLGDVLAPDRRALLQQWLRDSTTGDAAIRAGVPDGWEVGDKTGSGGYGTRNDVGVVEPDDGGAPLVVVLLTDRGVPDADTDDALLADATRLVVDQLGR</sequence>
<protein>
    <submittedName>
        <fullName evidence="4">Beta-lactamase class A</fullName>
    </submittedName>
</protein>
<dbReference type="AlphaFoldDB" id="A0A1I1QXC5"/>
<dbReference type="InterPro" id="IPR000871">
    <property type="entry name" value="Beta-lactam_class-A"/>
</dbReference>
<feature type="signal peptide" evidence="2">
    <location>
        <begin position="1"/>
        <end position="25"/>
    </location>
</feature>
<organism evidence="4 5">
    <name type="scientific">Klenkia taihuensis</name>
    <dbReference type="NCBI Taxonomy" id="1225127"/>
    <lineage>
        <taxon>Bacteria</taxon>
        <taxon>Bacillati</taxon>
        <taxon>Actinomycetota</taxon>
        <taxon>Actinomycetes</taxon>
        <taxon>Geodermatophilales</taxon>
        <taxon>Geodermatophilaceae</taxon>
        <taxon>Klenkia</taxon>
    </lineage>
</organism>
<dbReference type="GO" id="GO:0008800">
    <property type="term" value="F:beta-lactamase activity"/>
    <property type="evidence" value="ECO:0007669"/>
    <property type="project" value="InterPro"/>
</dbReference>
<name>A0A1I1QXC5_9ACTN</name>
<dbReference type="STRING" id="1225127.SAMN05661030_3008"/>
<feature type="region of interest" description="Disordered" evidence="1">
    <location>
        <begin position="25"/>
        <end position="46"/>
    </location>
</feature>
<evidence type="ECO:0000313" key="4">
    <source>
        <dbReference type="EMBL" id="SFD26627.1"/>
    </source>
</evidence>
<evidence type="ECO:0000256" key="1">
    <source>
        <dbReference type="SAM" id="MobiDB-lite"/>
    </source>
</evidence>
<evidence type="ECO:0000259" key="3">
    <source>
        <dbReference type="Pfam" id="PF13354"/>
    </source>
</evidence>
<proteinExistence type="predicted"/>
<feature type="region of interest" description="Disordered" evidence="1">
    <location>
        <begin position="237"/>
        <end position="258"/>
    </location>
</feature>
<dbReference type="NCBIfam" id="NF033103">
    <property type="entry name" value="bla_class_A"/>
    <property type="match status" value="1"/>
</dbReference>
<dbReference type="PANTHER" id="PTHR35333:SF3">
    <property type="entry name" value="BETA-LACTAMASE-TYPE TRANSPEPTIDASE FOLD CONTAINING PROTEIN"/>
    <property type="match status" value="1"/>
</dbReference>
<dbReference type="PROSITE" id="PS51257">
    <property type="entry name" value="PROKAR_LIPOPROTEIN"/>
    <property type="match status" value="1"/>
</dbReference>
<dbReference type="Pfam" id="PF13354">
    <property type="entry name" value="Beta-lactamase2"/>
    <property type="match status" value="1"/>
</dbReference>
<dbReference type="SUPFAM" id="SSF56601">
    <property type="entry name" value="beta-lactamase/transpeptidase-like"/>
    <property type="match status" value="1"/>
</dbReference>
<evidence type="ECO:0000313" key="5">
    <source>
        <dbReference type="Proteomes" id="UP000199022"/>
    </source>
</evidence>
<dbReference type="InterPro" id="IPR012338">
    <property type="entry name" value="Beta-lactam/transpept-like"/>
</dbReference>
<dbReference type="Gene3D" id="3.40.710.10">
    <property type="entry name" value="DD-peptidase/beta-lactamase superfamily"/>
    <property type="match status" value="1"/>
</dbReference>
<evidence type="ECO:0000256" key="2">
    <source>
        <dbReference type="SAM" id="SignalP"/>
    </source>
</evidence>
<feature type="domain" description="Beta-lactamase class A catalytic" evidence="3">
    <location>
        <begin position="63"/>
        <end position="277"/>
    </location>
</feature>
<keyword evidence="5" id="KW-1185">Reference proteome</keyword>
<feature type="compositionally biased region" description="Low complexity" evidence="1">
    <location>
        <begin position="32"/>
        <end position="45"/>
    </location>
</feature>
<dbReference type="EMBL" id="FOMD01000003">
    <property type="protein sequence ID" value="SFD26627.1"/>
    <property type="molecule type" value="Genomic_DNA"/>
</dbReference>
<dbReference type="RefSeq" id="WP_091560528.1">
    <property type="nucleotide sequence ID" value="NZ_BNAC01000001.1"/>
</dbReference>
<dbReference type="GO" id="GO:0030655">
    <property type="term" value="P:beta-lactam antibiotic catabolic process"/>
    <property type="evidence" value="ECO:0007669"/>
    <property type="project" value="InterPro"/>
</dbReference>
<dbReference type="PRINTS" id="PR00118">
    <property type="entry name" value="BLACTAMASEA"/>
</dbReference>
<feature type="region of interest" description="Disordered" evidence="1">
    <location>
        <begin position="172"/>
        <end position="199"/>
    </location>
</feature>
<dbReference type="Proteomes" id="UP000199022">
    <property type="component" value="Unassembled WGS sequence"/>
</dbReference>
<reference evidence="5" key="1">
    <citation type="submission" date="2016-10" db="EMBL/GenBank/DDBJ databases">
        <authorList>
            <person name="Varghese N."/>
            <person name="Submissions S."/>
        </authorList>
    </citation>
    <scope>NUCLEOTIDE SEQUENCE [LARGE SCALE GENOMIC DNA]</scope>
    <source>
        <strain evidence="5">DSM 45962</strain>
    </source>
</reference>
<dbReference type="InterPro" id="IPR045155">
    <property type="entry name" value="Beta-lactam_cat"/>
</dbReference>